<keyword evidence="11" id="KW-1185">Reference proteome</keyword>
<comment type="catalytic activity">
    <reaction evidence="1">
        <text>Hydrolysis of (1-&gt;3)-beta-D-glucosidic linkages in (1-&gt;3)-beta-D-glucans.</text>
        <dbReference type="EC" id="3.2.1.39"/>
    </reaction>
</comment>
<reference evidence="10 11" key="1">
    <citation type="submission" date="2024-01" db="EMBL/GenBank/DDBJ databases">
        <title>A telomere-to-telomere, gap-free genome of sweet tea (Lithocarpus litseifolius).</title>
        <authorList>
            <person name="Zhou J."/>
        </authorList>
    </citation>
    <scope>NUCLEOTIDE SEQUENCE [LARGE SCALE GENOMIC DNA]</scope>
    <source>
        <strain evidence="10">Zhou-2022a</strain>
        <tissue evidence="10">Leaf</tissue>
    </source>
</reference>
<comment type="similarity">
    <text evidence="2 8">Belongs to the glycosyl hydrolase 17 family.</text>
</comment>
<evidence type="ECO:0000256" key="8">
    <source>
        <dbReference type="RuleBase" id="RU004335"/>
    </source>
</evidence>
<gene>
    <name evidence="10" type="ORF">SO802_011789</name>
</gene>
<dbReference type="SUPFAM" id="SSF51445">
    <property type="entry name" value="(Trans)glycosidases"/>
    <property type="match status" value="1"/>
</dbReference>
<evidence type="ECO:0000256" key="7">
    <source>
        <dbReference type="ARBA" id="ARBA00033417"/>
    </source>
</evidence>
<evidence type="ECO:0000256" key="9">
    <source>
        <dbReference type="RuleBase" id="RU004336"/>
    </source>
</evidence>
<evidence type="ECO:0000256" key="1">
    <source>
        <dbReference type="ARBA" id="ARBA00000382"/>
    </source>
</evidence>
<dbReference type="Pfam" id="PF00332">
    <property type="entry name" value="Glyco_hydro_17"/>
    <property type="match status" value="1"/>
</dbReference>
<dbReference type="GO" id="GO:0005975">
    <property type="term" value="P:carbohydrate metabolic process"/>
    <property type="evidence" value="ECO:0007669"/>
    <property type="project" value="InterPro"/>
</dbReference>
<dbReference type="PROSITE" id="PS00587">
    <property type="entry name" value="GLYCOSYL_HYDROL_F17"/>
    <property type="match status" value="1"/>
</dbReference>
<keyword evidence="4 9" id="KW-0378">Hydrolase</keyword>
<evidence type="ECO:0000256" key="4">
    <source>
        <dbReference type="ARBA" id="ARBA00022801"/>
    </source>
</evidence>
<dbReference type="InterPro" id="IPR017853">
    <property type="entry name" value="GH"/>
</dbReference>
<evidence type="ECO:0000256" key="3">
    <source>
        <dbReference type="ARBA" id="ARBA00012780"/>
    </source>
</evidence>
<organism evidence="10 11">
    <name type="scientific">Lithocarpus litseifolius</name>
    <dbReference type="NCBI Taxonomy" id="425828"/>
    <lineage>
        <taxon>Eukaryota</taxon>
        <taxon>Viridiplantae</taxon>
        <taxon>Streptophyta</taxon>
        <taxon>Embryophyta</taxon>
        <taxon>Tracheophyta</taxon>
        <taxon>Spermatophyta</taxon>
        <taxon>Magnoliopsida</taxon>
        <taxon>eudicotyledons</taxon>
        <taxon>Gunneridae</taxon>
        <taxon>Pentapetalae</taxon>
        <taxon>rosids</taxon>
        <taxon>fabids</taxon>
        <taxon>Fagales</taxon>
        <taxon>Fagaceae</taxon>
        <taxon>Lithocarpus</taxon>
    </lineage>
</organism>
<dbReference type="Gene3D" id="3.20.20.80">
    <property type="entry name" value="Glycosidases"/>
    <property type="match status" value="1"/>
</dbReference>
<name>A0AAW2D3E3_9ROSI</name>
<comment type="caution">
    <text evidence="10">The sequence shown here is derived from an EMBL/GenBank/DDBJ whole genome shotgun (WGS) entry which is preliminary data.</text>
</comment>
<dbReference type="PANTHER" id="PTHR32227">
    <property type="entry name" value="GLUCAN ENDO-1,3-BETA-GLUCOSIDASE BG1-RELATED-RELATED"/>
    <property type="match status" value="1"/>
</dbReference>
<dbReference type="FunFam" id="3.20.20.80:FF:000010">
    <property type="entry name" value="glucan endo-1,3-beta-glucosidase, basic"/>
    <property type="match status" value="1"/>
</dbReference>
<evidence type="ECO:0000313" key="11">
    <source>
        <dbReference type="Proteomes" id="UP001459277"/>
    </source>
</evidence>
<protein>
    <recommendedName>
        <fullName evidence="3">glucan endo-1,3-beta-D-glucosidase</fullName>
        <ecNumber evidence="3">3.2.1.39</ecNumber>
    </recommendedName>
    <alternativeName>
        <fullName evidence="6">(1-&gt;3)-beta-glucan endohydrolase</fullName>
    </alternativeName>
    <alternativeName>
        <fullName evidence="7">Beta-1,3-endoglucanase</fullName>
    </alternativeName>
</protein>
<evidence type="ECO:0000313" key="10">
    <source>
        <dbReference type="EMBL" id="KAL0004228.1"/>
    </source>
</evidence>
<dbReference type="GO" id="GO:0042973">
    <property type="term" value="F:glucan endo-1,3-beta-D-glucosidase activity"/>
    <property type="evidence" value="ECO:0007669"/>
    <property type="project" value="UniProtKB-EC"/>
</dbReference>
<evidence type="ECO:0000256" key="2">
    <source>
        <dbReference type="ARBA" id="ARBA00008773"/>
    </source>
</evidence>
<accession>A0AAW2D3E3</accession>
<proteinExistence type="inferred from homology"/>
<dbReference type="AlphaFoldDB" id="A0AAW2D3E3"/>
<dbReference type="EC" id="3.2.1.39" evidence="3"/>
<sequence length="424" mass="46762">MCDFCQASGLFKGAAPVGICYGRVANNLPQPSSVVNLIKSNGIKYVRLFDIDPTTLKSFSGTGINLTIGVPNELLPFLANANEATALSWLQSNVFAHIPANQVRYIAVGNEVFLKDPFYTPYVVTAILNLYQALKTLNLTNSIKLSSPQAASVVTNSYPPSSATFDPYIESAIIPLVQYLYDSRSPFMVNVYPYFSYINNKNHVSLDYALFKSKNNTVRDGALSYSNLFDASVDAFVSAMEKVGFEGVPVVVTETGWPTKAGEAASEENASVYNGNVVRRAADDAGTPRRPETGVEAYLFDLFDENKKGGEEYEKHFGIFGLDGIPVIDLLGKSILLFLYNEIKAKDDAFERRDTPAVIALGSTRKAKALILLYGAESADAYPFSDERLLKIETQTEEIKMAMDWPKKVKRDVHVNYDEVRCSM</sequence>
<keyword evidence="5 9" id="KW-0326">Glycosidase</keyword>
<dbReference type="InterPro" id="IPR000490">
    <property type="entry name" value="Glyco_hydro_17"/>
</dbReference>
<dbReference type="EMBL" id="JAZDWU010000004">
    <property type="protein sequence ID" value="KAL0004228.1"/>
    <property type="molecule type" value="Genomic_DNA"/>
</dbReference>
<dbReference type="InterPro" id="IPR044965">
    <property type="entry name" value="Glyco_hydro_17_plant"/>
</dbReference>
<evidence type="ECO:0000256" key="5">
    <source>
        <dbReference type="ARBA" id="ARBA00023295"/>
    </source>
</evidence>
<dbReference type="Proteomes" id="UP001459277">
    <property type="component" value="Unassembled WGS sequence"/>
</dbReference>
<evidence type="ECO:0000256" key="6">
    <source>
        <dbReference type="ARBA" id="ARBA00033335"/>
    </source>
</evidence>